<dbReference type="InterPro" id="IPR043128">
    <property type="entry name" value="Rev_trsase/Diguanyl_cyclase"/>
</dbReference>
<feature type="region of interest" description="Disordered" evidence="3">
    <location>
        <begin position="89"/>
        <end position="110"/>
    </location>
</feature>
<keyword evidence="6" id="KW-1185">Reference proteome</keyword>
<dbReference type="SUPFAM" id="SSF56672">
    <property type="entry name" value="DNA/RNA polymerases"/>
    <property type="match status" value="1"/>
</dbReference>
<name>A0A9Q1E824_SYNKA</name>
<dbReference type="EMBL" id="JAINUF010000022">
    <property type="protein sequence ID" value="KAJ8333942.1"/>
    <property type="molecule type" value="Genomic_DNA"/>
</dbReference>
<dbReference type="PROSITE" id="PS50878">
    <property type="entry name" value="RT_POL"/>
    <property type="match status" value="1"/>
</dbReference>
<evidence type="ECO:0000313" key="5">
    <source>
        <dbReference type="EMBL" id="KAJ8333942.1"/>
    </source>
</evidence>
<dbReference type="Gene3D" id="3.30.70.270">
    <property type="match status" value="2"/>
</dbReference>
<comment type="caution">
    <text evidence="5">The sequence shown here is derived from an EMBL/GenBank/DDBJ whole genome shotgun (WGS) entry which is preliminary data.</text>
</comment>
<evidence type="ECO:0000259" key="4">
    <source>
        <dbReference type="PROSITE" id="PS50878"/>
    </source>
</evidence>
<dbReference type="Pfam" id="PF00078">
    <property type="entry name" value="RVT_1"/>
    <property type="match status" value="1"/>
</dbReference>
<evidence type="ECO:0000256" key="1">
    <source>
        <dbReference type="ARBA" id="ARBA00010879"/>
    </source>
</evidence>
<sequence>MESSELETLQLEVIGALCTLPKDKLVDLCDFLNIAGPEFENVTGKNRTSLISLISNYLQREELEQCEDKGMAELLYLNDKISEIQTERATGENATPHQVQSNEVQDEQNKEQHEEEVKLLKDIEALQFQLLSIQSRNEKGKMGNKAQIATAISRVPGQATAHCQAPPPWRKEFKISGQIGEPGQKDRLTFSSLARQIEYGLKKSFPEVEIVDAVIRAIAPGMQLRSYLEGKDASTADAVPATEILARSGSWTARELNRKTVPDRQPIPRVQDIMDGLGGNSWFSLLDQGKAYHQGFMAEESRPLTAFVTPWGLYEWIRIPFGLMNAPAAFQRCMEECLEGLRDEICIPYLDDTIVFSKLFMNHVEDVRMVLQRLRQHGIKLKPSKCEIFRREVRYLGRIVSAEGSQMDPADTIAVRALKEKRPQTVGELRSIMGLLSYYRSYIRDFSRIAGPLYNLMKASPDTQERKHDPQGWNRKTP</sequence>
<dbReference type="GO" id="GO:0004523">
    <property type="term" value="F:RNA-DNA hybrid ribonuclease activity"/>
    <property type="evidence" value="ECO:0007669"/>
    <property type="project" value="UniProtKB-EC"/>
</dbReference>
<feature type="compositionally biased region" description="Polar residues" evidence="3">
    <location>
        <begin position="91"/>
        <end position="103"/>
    </location>
</feature>
<protein>
    <recommendedName>
        <fullName evidence="2">ribonuclease H</fullName>
        <ecNumber evidence="2">3.1.26.4</ecNumber>
    </recommendedName>
</protein>
<dbReference type="InterPro" id="IPR043502">
    <property type="entry name" value="DNA/RNA_pol_sf"/>
</dbReference>
<reference evidence="5" key="1">
    <citation type="journal article" date="2023" name="Science">
        <title>Genome structures resolve the early diversification of teleost fishes.</title>
        <authorList>
            <person name="Parey E."/>
            <person name="Louis A."/>
            <person name="Montfort J."/>
            <person name="Bouchez O."/>
            <person name="Roques C."/>
            <person name="Iampietro C."/>
            <person name="Lluch J."/>
            <person name="Castinel A."/>
            <person name="Donnadieu C."/>
            <person name="Desvignes T."/>
            <person name="Floi Bucao C."/>
            <person name="Jouanno E."/>
            <person name="Wen M."/>
            <person name="Mejri S."/>
            <person name="Dirks R."/>
            <person name="Jansen H."/>
            <person name="Henkel C."/>
            <person name="Chen W.J."/>
            <person name="Zahm M."/>
            <person name="Cabau C."/>
            <person name="Klopp C."/>
            <person name="Thompson A.W."/>
            <person name="Robinson-Rechavi M."/>
            <person name="Braasch I."/>
            <person name="Lecointre G."/>
            <person name="Bobe J."/>
            <person name="Postlethwait J.H."/>
            <person name="Berthelot C."/>
            <person name="Roest Crollius H."/>
            <person name="Guiguen Y."/>
        </authorList>
    </citation>
    <scope>NUCLEOTIDE SEQUENCE</scope>
    <source>
        <strain evidence="5">WJC10195</strain>
    </source>
</reference>
<feature type="domain" description="Reverse transcriptase" evidence="4">
    <location>
        <begin position="136"/>
        <end position="400"/>
    </location>
</feature>
<accession>A0A9Q1E824</accession>
<dbReference type="InterPro" id="IPR051320">
    <property type="entry name" value="Viral_Replic_Matur_Polypro"/>
</dbReference>
<evidence type="ECO:0000256" key="3">
    <source>
        <dbReference type="SAM" id="MobiDB-lite"/>
    </source>
</evidence>
<dbReference type="InterPro" id="IPR000477">
    <property type="entry name" value="RT_dom"/>
</dbReference>
<dbReference type="PANTHER" id="PTHR33064:SF37">
    <property type="entry name" value="RIBONUCLEASE H"/>
    <property type="match status" value="1"/>
</dbReference>
<dbReference type="AlphaFoldDB" id="A0A9Q1E824"/>
<evidence type="ECO:0000313" key="6">
    <source>
        <dbReference type="Proteomes" id="UP001152622"/>
    </source>
</evidence>
<dbReference type="Proteomes" id="UP001152622">
    <property type="component" value="Chromosome 22"/>
</dbReference>
<proteinExistence type="inferred from homology"/>
<dbReference type="OrthoDB" id="4369127at2759"/>
<dbReference type="Gene3D" id="3.10.10.10">
    <property type="entry name" value="HIV Type 1 Reverse Transcriptase, subunit A, domain 1"/>
    <property type="match status" value="1"/>
</dbReference>
<gene>
    <name evidence="5" type="ORF">SKAU_G00412610</name>
</gene>
<dbReference type="PANTHER" id="PTHR33064">
    <property type="entry name" value="POL PROTEIN"/>
    <property type="match status" value="1"/>
</dbReference>
<organism evidence="5 6">
    <name type="scientific">Synaphobranchus kaupii</name>
    <name type="common">Kaup's arrowtooth eel</name>
    <dbReference type="NCBI Taxonomy" id="118154"/>
    <lineage>
        <taxon>Eukaryota</taxon>
        <taxon>Metazoa</taxon>
        <taxon>Chordata</taxon>
        <taxon>Craniata</taxon>
        <taxon>Vertebrata</taxon>
        <taxon>Euteleostomi</taxon>
        <taxon>Actinopterygii</taxon>
        <taxon>Neopterygii</taxon>
        <taxon>Teleostei</taxon>
        <taxon>Anguilliformes</taxon>
        <taxon>Synaphobranchidae</taxon>
        <taxon>Synaphobranchus</taxon>
    </lineage>
</organism>
<dbReference type="EC" id="3.1.26.4" evidence="2"/>
<comment type="similarity">
    <text evidence="1">Belongs to the beta type-B retroviral polymerase family. HERV class-II K(HML-2) pol subfamily.</text>
</comment>
<dbReference type="CDD" id="cd01647">
    <property type="entry name" value="RT_LTR"/>
    <property type="match status" value="1"/>
</dbReference>
<evidence type="ECO:0000256" key="2">
    <source>
        <dbReference type="ARBA" id="ARBA00012180"/>
    </source>
</evidence>